<gene>
    <name evidence="6" type="ORF">FJZ00_07660</name>
</gene>
<protein>
    <submittedName>
        <fullName evidence="6">ABC transporter ATP-binding protein</fullName>
    </submittedName>
</protein>
<evidence type="ECO:0000256" key="2">
    <source>
        <dbReference type="ARBA" id="ARBA00022741"/>
    </source>
</evidence>
<organism evidence="6 7">
    <name type="scientific">Candidatus Tanganyikabacteria bacterium</name>
    <dbReference type="NCBI Taxonomy" id="2961651"/>
    <lineage>
        <taxon>Bacteria</taxon>
        <taxon>Bacillati</taxon>
        <taxon>Candidatus Sericytochromatia</taxon>
        <taxon>Candidatus Tanganyikabacteria</taxon>
    </lineage>
</organism>
<accession>A0A938BN58</accession>
<dbReference type="SUPFAM" id="SSF52540">
    <property type="entry name" value="P-loop containing nucleoside triphosphate hydrolases"/>
    <property type="match status" value="1"/>
</dbReference>
<evidence type="ECO:0000256" key="1">
    <source>
        <dbReference type="ARBA" id="ARBA00022448"/>
    </source>
</evidence>
<name>A0A938BN58_9BACT</name>
<feature type="non-terminal residue" evidence="6">
    <location>
        <position position="1"/>
    </location>
</feature>
<dbReference type="GO" id="GO:0005524">
    <property type="term" value="F:ATP binding"/>
    <property type="evidence" value="ECO:0007669"/>
    <property type="project" value="UniProtKB-KW"/>
</dbReference>
<evidence type="ECO:0000256" key="3">
    <source>
        <dbReference type="ARBA" id="ARBA00022840"/>
    </source>
</evidence>
<keyword evidence="3 6" id="KW-0067">ATP-binding</keyword>
<reference evidence="6 7" key="1">
    <citation type="submission" date="2019-03" db="EMBL/GenBank/DDBJ databases">
        <title>Lake Tanganyika Metagenome-Assembled Genomes (MAGs).</title>
        <authorList>
            <person name="Tran P."/>
        </authorList>
    </citation>
    <scope>NUCLEOTIDE SEQUENCE [LARGE SCALE GENOMIC DNA]</scope>
    <source>
        <strain evidence="6">K_DeepCast_65m_m2_236</strain>
    </source>
</reference>
<dbReference type="PANTHER" id="PTHR42788:SF13">
    <property type="entry name" value="ALIPHATIC SULFONATES IMPORT ATP-BINDING PROTEIN SSUB"/>
    <property type="match status" value="1"/>
</dbReference>
<keyword evidence="2" id="KW-0547">Nucleotide-binding</keyword>
<dbReference type="InterPro" id="IPR050166">
    <property type="entry name" value="ABC_transporter_ATP-bind"/>
</dbReference>
<dbReference type="Proteomes" id="UP000703893">
    <property type="component" value="Unassembled WGS sequence"/>
</dbReference>
<dbReference type="GO" id="GO:0016887">
    <property type="term" value="F:ATP hydrolysis activity"/>
    <property type="evidence" value="ECO:0007669"/>
    <property type="project" value="InterPro"/>
</dbReference>
<dbReference type="PROSITE" id="PS00211">
    <property type="entry name" value="ABC_TRANSPORTER_1"/>
    <property type="match status" value="1"/>
</dbReference>
<dbReference type="SMART" id="SM00382">
    <property type="entry name" value="AAA"/>
    <property type="match status" value="1"/>
</dbReference>
<evidence type="ECO:0000313" key="6">
    <source>
        <dbReference type="EMBL" id="MBM3275013.1"/>
    </source>
</evidence>
<dbReference type="CDD" id="cd03293">
    <property type="entry name" value="ABC_NrtD_SsuB_transporters"/>
    <property type="match status" value="1"/>
</dbReference>
<dbReference type="InterPro" id="IPR003593">
    <property type="entry name" value="AAA+_ATPase"/>
</dbReference>
<feature type="domain" description="ABC transporter" evidence="5">
    <location>
        <begin position="1"/>
        <end position="195"/>
    </location>
</feature>
<dbReference type="AlphaFoldDB" id="A0A938BN58"/>
<evidence type="ECO:0000313" key="7">
    <source>
        <dbReference type="Proteomes" id="UP000703893"/>
    </source>
</evidence>
<dbReference type="PANTHER" id="PTHR42788">
    <property type="entry name" value="TAURINE IMPORT ATP-BINDING PROTEIN-RELATED"/>
    <property type="match status" value="1"/>
</dbReference>
<dbReference type="InterPro" id="IPR003439">
    <property type="entry name" value="ABC_transporter-like_ATP-bd"/>
</dbReference>
<proteinExistence type="predicted"/>
<dbReference type="InterPro" id="IPR027417">
    <property type="entry name" value="P-loop_NTPase"/>
</dbReference>
<dbReference type="PROSITE" id="PS50893">
    <property type="entry name" value="ABC_TRANSPORTER_2"/>
    <property type="match status" value="1"/>
</dbReference>
<evidence type="ECO:0000256" key="4">
    <source>
        <dbReference type="SAM" id="MobiDB-lite"/>
    </source>
</evidence>
<dbReference type="Gene3D" id="3.40.50.300">
    <property type="entry name" value="P-loop containing nucleotide triphosphate hydrolases"/>
    <property type="match status" value="1"/>
</dbReference>
<dbReference type="Pfam" id="PF00005">
    <property type="entry name" value="ABC_tran"/>
    <property type="match status" value="1"/>
</dbReference>
<feature type="region of interest" description="Disordered" evidence="4">
    <location>
        <begin position="218"/>
        <end position="237"/>
    </location>
</feature>
<evidence type="ECO:0000259" key="5">
    <source>
        <dbReference type="PROSITE" id="PS50893"/>
    </source>
</evidence>
<sequence length="237" mass="26131">RSGCGKTTVLNLVAGFTGPTAGRVLVGGRVAGRPGPDRLVVFQSPALFPWLNVSDNITFGLKRRGQRPASYQERAVSAIQLAGLAGFERHYPYQLSGGMRQRVQIARCLMSDPEVLLLDEPFGALDAQTRLEMQHWLLEVHQAYRPTILFITHDVDEALFLSDRVYVMTPRPGRIQEEFPVPFDRPRDISLLGAPEFVRLKTRVLGLLHAAGALGGETPDGVVRPKPRRLSAAESAQ</sequence>
<dbReference type="InterPro" id="IPR017871">
    <property type="entry name" value="ABC_transporter-like_CS"/>
</dbReference>
<comment type="caution">
    <text evidence="6">The sequence shown here is derived from an EMBL/GenBank/DDBJ whole genome shotgun (WGS) entry which is preliminary data.</text>
</comment>
<keyword evidence="1" id="KW-0813">Transport</keyword>
<dbReference type="EMBL" id="VGJX01000411">
    <property type="protein sequence ID" value="MBM3275013.1"/>
    <property type="molecule type" value="Genomic_DNA"/>
</dbReference>